<dbReference type="InterPro" id="IPR052895">
    <property type="entry name" value="HetReg/Transcr_Mod"/>
</dbReference>
<name>A0A6A6DLJ3_9PEZI</name>
<gene>
    <name evidence="2" type="ORF">K469DRAFT_741692</name>
</gene>
<evidence type="ECO:0000313" key="2">
    <source>
        <dbReference type="EMBL" id="KAF2179298.1"/>
    </source>
</evidence>
<dbReference type="InterPro" id="IPR010730">
    <property type="entry name" value="HET"/>
</dbReference>
<keyword evidence="3" id="KW-1185">Reference proteome</keyword>
<dbReference type="Proteomes" id="UP000800200">
    <property type="component" value="Unassembled WGS sequence"/>
</dbReference>
<organism evidence="2 3">
    <name type="scientific">Zopfia rhizophila CBS 207.26</name>
    <dbReference type="NCBI Taxonomy" id="1314779"/>
    <lineage>
        <taxon>Eukaryota</taxon>
        <taxon>Fungi</taxon>
        <taxon>Dikarya</taxon>
        <taxon>Ascomycota</taxon>
        <taxon>Pezizomycotina</taxon>
        <taxon>Dothideomycetes</taxon>
        <taxon>Dothideomycetes incertae sedis</taxon>
        <taxon>Zopfiaceae</taxon>
        <taxon>Zopfia</taxon>
    </lineage>
</organism>
<dbReference type="Pfam" id="PF06985">
    <property type="entry name" value="HET"/>
    <property type="match status" value="1"/>
</dbReference>
<accession>A0A6A6DLJ3</accession>
<evidence type="ECO:0000313" key="3">
    <source>
        <dbReference type="Proteomes" id="UP000800200"/>
    </source>
</evidence>
<dbReference type="AlphaFoldDB" id="A0A6A6DLJ3"/>
<reference evidence="2" key="1">
    <citation type="journal article" date="2020" name="Stud. Mycol.">
        <title>101 Dothideomycetes genomes: a test case for predicting lifestyles and emergence of pathogens.</title>
        <authorList>
            <person name="Haridas S."/>
            <person name="Albert R."/>
            <person name="Binder M."/>
            <person name="Bloem J."/>
            <person name="Labutti K."/>
            <person name="Salamov A."/>
            <person name="Andreopoulos B."/>
            <person name="Baker S."/>
            <person name="Barry K."/>
            <person name="Bills G."/>
            <person name="Bluhm B."/>
            <person name="Cannon C."/>
            <person name="Castanera R."/>
            <person name="Culley D."/>
            <person name="Daum C."/>
            <person name="Ezra D."/>
            <person name="Gonzalez J."/>
            <person name="Henrissat B."/>
            <person name="Kuo A."/>
            <person name="Liang C."/>
            <person name="Lipzen A."/>
            <person name="Lutzoni F."/>
            <person name="Magnuson J."/>
            <person name="Mondo S."/>
            <person name="Nolan M."/>
            <person name="Ohm R."/>
            <person name="Pangilinan J."/>
            <person name="Park H.-J."/>
            <person name="Ramirez L."/>
            <person name="Alfaro M."/>
            <person name="Sun H."/>
            <person name="Tritt A."/>
            <person name="Yoshinaga Y."/>
            <person name="Zwiers L.-H."/>
            <person name="Turgeon B."/>
            <person name="Goodwin S."/>
            <person name="Spatafora J."/>
            <person name="Crous P."/>
            <person name="Grigoriev I."/>
        </authorList>
    </citation>
    <scope>NUCLEOTIDE SEQUENCE</scope>
    <source>
        <strain evidence="2">CBS 207.26</strain>
    </source>
</reference>
<proteinExistence type="predicted"/>
<feature type="domain" description="Heterokaryon incompatibility" evidence="1">
    <location>
        <begin position="52"/>
        <end position="160"/>
    </location>
</feature>
<dbReference type="OrthoDB" id="194358at2759"/>
<evidence type="ECO:0000259" key="1">
    <source>
        <dbReference type="Pfam" id="PF06985"/>
    </source>
</evidence>
<dbReference type="PANTHER" id="PTHR24148">
    <property type="entry name" value="ANKYRIN REPEAT DOMAIN-CONTAINING PROTEIN 39 HOMOLOG-RELATED"/>
    <property type="match status" value="1"/>
</dbReference>
<protein>
    <recommendedName>
        <fullName evidence="1">Heterokaryon incompatibility domain-containing protein</fullName>
    </recommendedName>
</protein>
<sequence>MSCGINPYCYSPLSKGRIRLLRLMPYRDENAHIQCELFECPLLESGKGSHLYEALSYVWGSSETPRSISIDKRDLPVTVNLHEALSHLRDGFVERIIWRGHQVQYMARIYAKAIVWLGRAAADSDRAIKEILFTANKASTKAPNEEIKNQSIFALLQRKWARPSGLNTQTSPSGGFSLCILPLCTLIDMYHTHEATERHDKVYALLGMSSDDPSTTGLTPDYQISWEELFRRLIKFLLCERVHVEAWGDREVAVIKSKGCILAQVSSVESESVNITSKNTLSYLGQKREWSACWTLQASAKSIREGDLICLLEGASKPTIVRLCKDHFVIIMIAPTPTEDITDNGDIKWSDLLGSITTFPRDFLLVWDWKQSPRKLQDGKDSKVLIGSRVPKPSKTELEDCLDQAARL</sequence>
<dbReference type="EMBL" id="ML994668">
    <property type="protein sequence ID" value="KAF2179298.1"/>
    <property type="molecule type" value="Genomic_DNA"/>
</dbReference>
<dbReference type="PANTHER" id="PTHR24148:SF78">
    <property type="entry name" value="HETEROKARYON INCOMPATIBILITY DOMAIN-CONTAINING PROTEIN"/>
    <property type="match status" value="1"/>
</dbReference>